<keyword evidence="1" id="KW-1133">Transmembrane helix</keyword>
<reference evidence="2 3" key="1">
    <citation type="journal article" date="2009" name="Proc. Natl. Acad. Sci. U.S.A.">
        <title>Biogeography of the Sulfolobus islandicus pan-genome.</title>
        <authorList>
            <person name="Reno M.L."/>
            <person name="Held N.L."/>
            <person name="Fields C.J."/>
            <person name="Burke P.V."/>
            <person name="Whitaker R.J."/>
        </authorList>
    </citation>
    <scope>NUCLEOTIDE SEQUENCE [LARGE SCALE GENOMIC DNA]</scope>
    <source>
        <strain evidence="3">Y.G.57.14 / Yellowstone #1</strain>
    </source>
</reference>
<organism evidence="2 3">
    <name type="scientific">Saccharolobus islandicus (strain Y.G.57.14 / Yellowstone #1)</name>
    <name type="common">Sulfolobus islandicus</name>
    <dbReference type="NCBI Taxonomy" id="439386"/>
    <lineage>
        <taxon>Archaea</taxon>
        <taxon>Thermoproteota</taxon>
        <taxon>Thermoprotei</taxon>
        <taxon>Sulfolobales</taxon>
        <taxon>Sulfolobaceae</taxon>
        <taxon>Saccharolobus</taxon>
    </lineage>
</organism>
<dbReference type="HOGENOM" id="CLU_3228004_0_0_2"/>
<dbReference type="EMBL" id="CP001403">
    <property type="protein sequence ID" value="ACP44648.1"/>
    <property type="molecule type" value="Genomic_DNA"/>
</dbReference>
<keyword evidence="1" id="KW-0812">Transmembrane</keyword>
<evidence type="ECO:0000256" key="1">
    <source>
        <dbReference type="SAM" id="Phobius"/>
    </source>
</evidence>
<protein>
    <submittedName>
        <fullName evidence="2">Uncharacterized protein</fullName>
    </submittedName>
</protein>
<name>C3N9W4_SACI7</name>
<evidence type="ECO:0000313" key="3">
    <source>
        <dbReference type="Proteomes" id="UP000002308"/>
    </source>
</evidence>
<dbReference type="KEGG" id="siy:YG5714_2987"/>
<gene>
    <name evidence="2" type="ordered locus">YG5714_2987</name>
</gene>
<evidence type="ECO:0000313" key="2">
    <source>
        <dbReference type="EMBL" id="ACP44648.1"/>
    </source>
</evidence>
<dbReference type="Proteomes" id="UP000002308">
    <property type="component" value="Chromosome"/>
</dbReference>
<sequence length="43" mass="5159">MPSTWIIGFSSFRRYVEFFGIFLIGGLTLLTRIWLRFLFTLLE</sequence>
<proteinExistence type="predicted"/>
<feature type="transmembrane region" description="Helical" evidence="1">
    <location>
        <begin position="15"/>
        <end position="35"/>
    </location>
</feature>
<accession>C3N9W4</accession>
<dbReference type="AlphaFoldDB" id="C3N9W4"/>
<keyword evidence="1" id="KW-0472">Membrane</keyword>